<keyword evidence="1" id="KW-0732">Signal</keyword>
<dbReference type="EMBL" id="JACHOR010000001">
    <property type="protein sequence ID" value="MBB5744604.1"/>
    <property type="molecule type" value="Genomic_DNA"/>
</dbReference>
<dbReference type="RefSeq" id="WP_183211584.1">
    <property type="nucleotide sequence ID" value="NZ_JACHOR010000001.1"/>
</dbReference>
<dbReference type="Proteomes" id="UP000545037">
    <property type="component" value="Unassembled WGS sequence"/>
</dbReference>
<dbReference type="InterPro" id="IPR023393">
    <property type="entry name" value="START-like_dom_sf"/>
</dbReference>
<gene>
    <name evidence="2" type="ORF">GGR13_000176</name>
</gene>
<reference evidence="2 3" key="1">
    <citation type="submission" date="2020-08" db="EMBL/GenBank/DDBJ databases">
        <title>Genomic Encyclopedia of Type Strains, Phase IV (KMG-IV): sequencing the most valuable type-strain genomes for metagenomic binning, comparative biology and taxonomic classification.</title>
        <authorList>
            <person name="Goeker M."/>
        </authorList>
    </citation>
    <scope>NUCLEOTIDE SEQUENCE [LARGE SCALE GENOMIC DNA]</scope>
    <source>
        <strain evidence="2 3">DSM 4737</strain>
    </source>
</reference>
<keyword evidence="3" id="KW-1185">Reference proteome</keyword>
<accession>A0A7W9CFH4</accession>
<protein>
    <submittedName>
        <fullName evidence="2">Uncharacterized protein YndB with AHSA1/START domain</fullName>
    </submittedName>
</protein>
<feature type="signal peptide" evidence="1">
    <location>
        <begin position="1"/>
        <end position="20"/>
    </location>
</feature>
<name>A0A7W9CFH4_9CAUL</name>
<dbReference type="AlphaFoldDB" id="A0A7W9CFH4"/>
<evidence type="ECO:0000256" key="1">
    <source>
        <dbReference type="SAM" id="SignalP"/>
    </source>
</evidence>
<evidence type="ECO:0000313" key="2">
    <source>
        <dbReference type="EMBL" id="MBB5744604.1"/>
    </source>
</evidence>
<sequence>MSRSILLALVLMSSGTSASAEVVSRHADGFTLRYAVALETTGEDIRTALGELPQWWDGAHTYSGRSANLSMNLAPGGCWCEALPDGKVFEHARVVSVDPRGEVVMNAPLGPLNGTATRSDLTYSWVPEARGWRVTLDFVVEGPGLGAAADAVDEVMQAGFGRLARYIEYGEPTP</sequence>
<evidence type="ECO:0000313" key="3">
    <source>
        <dbReference type="Proteomes" id="UP000545037"/>
    </source>
</evidence>
<dbReference type="Gene3D" id="3.30.530.20">
    <property type="match status" value="1"/>
</dbReference>
<feature type="chain" id="PRO_5030725264" evidence="1">
    <location>
        <begin position="21"/>
        <end position="174"/>
    </location>
</feature>
<organism evidence="2 3">
    <name type="scientific">Brevundimonas variabilis</name>
    <dbReference type="NCBI Taxonomy" id="74312"/>
    <lineage>
        <taxon>Bacteria</taxon>
        <taxon>Pseudomonadati</taxon>
        <taxon>Pseudomonadota</taxon>
        <taxon>Alphaproteobacteria</taxon>
        <taxon>Caulobacterales</taxon>
        <taxon>Caulobacteraceae</taxon>
        <taxon>Brevundimonas</taxon>
    </lineage>
</organism>
<dbReference type="SUPFAM" id="SSF55961">
    <property type="entry name" value="Bet v1-like"/>
    <property type="match status" value="1"/>
</dbReference>
<comment type="caution">
    <text evidence="2">The sequence shown here is derived from an EMBL/GenBank/DDBJ whole genome shotgun (WGS) entry which is preliminary data.</text>
</comment>
<proteinExistence type="predicted"/>